<proteinExistence type="predicted"/>
<comment type="caution">
    <text evidence="1">The sequence shown here is derived from an EMBL/GenBank/DDBJ whole genome shotgun (WGS) entry which is preliminary data.</text>
</comment>
<accession>A0ABU1HM08</accession>
<dbReference type="EMBL" id="JAVIZQ010000001">
    <property type="protein sequence ID" value="MDR6141069.1"/>
    <property type="molecule type" value="Genomic_DNA"/>
</dbReference>
<gene>
    <name evidence="1" type="ORF">QE375_000623</name>
</gene>
<evidence type="ECO:0000313" key="2">
    <source>
        <dbReference type="Proteomes" id="UP001249291"/>
    </source>
</evidence>
<organism evidence="1 2">
    <name type="scientific">Microbacterium foliorum</name>
    <dbReference type="NCBI Taxonomy" id="104336"/>
    <lineage>
        <taxon>Bacteria</taxon>
        <taxon>Bacillati</taxon>
        <taxon>Actinomycetota</taxon>
        <taxon>Actinomycetes</taxon>
        <taxon>Micrococcales</taxon>
        <taxon>Microbacteriaceae</taxon>
        <taxon>Microbacterium</taxon>
    </lineage>
</organism>
<sequence length="232" mass="25439">MRPVAVRVAFGIYVDNSYMPSRTSLTVGRVHWDRLFEDLEGQLASEWESERAALDAESERLRISRLELRSRLRVLCAATAPTTIDLPGGTRVRARLDALGSDWIAATIAQAEESTTTRSTLIVPLHAVRGLTVDHGLLLSSLDEHDGSAPVLRERMSLGFVLRDLARRRVPVRIVSVDDSDMHGTIDRAGADHLDLALHDPGEARIASAVRSFQIIPFAAVSSVQTVGDQMP</sequence>
<protein>
    <submittedName>
        <fullName evidence="1">Uncharacterized protein</fullName>
    </submittedName>
</protein>
<name>A0ABU1HM08_9MICO</name>
<reference evidence="1 2" key="1">
    <citation type="submission" date="2023-08" db="EMBL/GenBank/DDBJ databases">
        <title>Functional and genomic diversity of the sorghum phyllosphere microbiome.</title>
        <authorList>
            <person name="Shade A."/>
        </authorList>
    </citation>
    <scope>NUCLEOTIDE SEQUENCE [LARGE SCALE GENOMIC DNA]</scope>
    <source>
        <strain evidence="1 2">SORGH_AS_0445</strain>
    </source>
</reference>
<evidence type="ECO:0000313" key="1">
    <source>
        <dbReference type="EMBL" id="MDR6141069.1"/>
    </source>
</evidence>
<keyword evidence="2" id="KW-1185">Reference proteome</keyword>
<dbReference type="Proteomes" id="UP001249291">
    <property type="component" value="Unassembled WGS sequence"/>
</dbReference>